<keyword evidence="3" id="KW-1185">Reference proteome</keyword>
<dbReference type="KEGG" id="tvd:SG34_034155"/>
<dbReference type="GO" id="GO:0016491">
    <property type="term" value="F:oxidoreductase activity"/>
    <property type="evidence" value="ECO:0007669"/>
    <property type="project" value="TreeGrafter"/>
</dbReference>
<dbReference type="InterPro" id="IPR036188">
    <property type="entry name" value="FAD/NAD-bd_sf"/>
</dbReference>
<accession>A0AAE9ZEY7</accession>
<dbReference type="Gene3D" id="3.50.50.60">
    <property type="entry name" value="FAD/NAD(P)-binding domain"/>
    <property type="match status" value="1"/>
</dbReference>
<name>A0AAE9ZEY7_9GAMM</name>
<evidence type="ECO:0000313" key="2">
    <source>
        <dbReference type="EMBL" id="WDE08927.1"/>
    </source>
</evidence>
<dbReference type="AlphaFoldDB" id="A0AAE9ZEY7"/>
<reference evidence="2 3" key="2">
    <citation type="journal article" date="2022" name="Mar. Drugs">
        <title>Bioassay-Guided Fractionation Leads to the Detection of Cholic Acid Generated by the Rare Thalassomonas sp.</title>
        <authorList>
            <person name="Pheiffer F."/>
            <person name="Schneider Y.K."/>
            <person name="Hansen E.H."/>
            <person name="Andersen J.H."/>
            <person name="Isaksson J."/>
            <person name="Busche T."/>
            <person name="R C."/>
            <person name="Kalinowski J."/>
            <person name="Zyl L.V."/>
            <person name="Trindade M."/>
        </authorList>
    </citation>
    <scope>NUCLEOTIDE SEQUENCE [LARGE SCALE GENOMIC DNA]</scope>
    <source>
        <strain evidence="2 3">XOM25</strain>
    </source>
</reference>
<organism evidence="2 3">
    <name type="scientific">Thalassomonas viridans</name>
    <dbReference type="NCBI Taxonomy" id="137584"/>
    <lineage>
        <taxon>Bacteria</taxon>
        <taxon>Pseudomonadati</taxon>
        <taxon>Pseudomonadota</taxon>
        <taxon>Gammaproteobacteria</taxon>
        <taxon>Alteromonadales</taxon>
        <taxon>Colwelliaceae</taxon>
        <taxon>Thalassomonas</taxon>
    </lineage>
</organism>
<dbReference type="EMBL" id="CP059734">
    <property type="protein sequence ID" value="WDE08927.1"/>
    <property type="molecule type" value="Genomic_DNA"/>
</dbReference>
<dbReference type="GO" id="GO:0050660">
    <property type="term" value="F:flavin adenine dinucleotide binding"/>
    <property type="evidence" value="ECO:0007669"/>
    <property type="project" value="InterPro"/>
</dbReference>
<reference evidence="2 3" key="1">
    <citation type="journal article" date="2015" name="Genome Announc.">
        <title>Draft Genome Sequences of Marine Isolates of Thalassomonas viridans and Thalassomonas actiniarum.</title>
        <authorList>
            <person name="Olonade I."/>
            <person name="van Zyl L.J."/>
            <person name="Trindade M."/>
        </authorList>
    </citation>
    <scope>NUCLEOTIDE SEQUENCE [LARGE SCALE GENOMIC DNA]</scope>
    <source>
        <strain evidence="2 3">XOM25</strain>
    </source>
</reference>
<comment type="similarity">
    <text evidence="1">Belongs to the GMC oxidoreductase family.</text>
</comment>
<gene>
    <name evidence="2" type="ORF">SG34_034155</name>
</gene>
<dbReference type="Proteomes" id="UP000032352">
    <property type="component" value="Chromosome pTvir"/>
</dbReference>
<protein>
    <submittedName>
        <fullName evidence="2">GMC family oxidoreductase N-terminal domain-containing protein</fullName>
    </submittedName>
</protein>
<dbReference type="InterPro" id="IPR012132">
    <property type="entry name" value="GMC_OxRdtase"/>
</dbReference>
<evidence type="ECO:0000313" key="3">
    <source>
        <dbReference type="Proteomes" id="UP000032352"/>
    </source>
</evidence>
<dbReference type="RefSeq" id="WP_274038669.1">
    <property type="nucleotide sequence ID" value="NZ_CP059734.1"/>
</dbReference>
<dbReference type="PANTHER" id="PTHR11552">
    <property type="entry name" value="GLUCOSE-METHANOL-CHOLINE GMC OXIDOREDUCTASE"/>
    <property type="match status" value="1"/>
</dbReference>
<evidence type="ECO:0000256" key="1">
    <source>
        <dbReference type="ARBA" id="ARBA00010790"/>
    </source>
</evidence>
<dbReference type="PANTHER" id="PTHR11552:SF147">
    <property type="entry name" value="CHOLINE DEHYDROGENASE, MITOCHONDRIAL"/>
    <property type="match status" value="1"/>
</dbReference>
<sequence>MLHVSGQKEDYDHWAALGNDLWSLDRVLPYFKSTQFQERGASEFHGTDGQLNVADSRSKTACF</sequence>
<proteinExistence type="inferred from homology"/>